<dbReference type="PANTHER" id="PTHR35496:SF4">
    <property type="entry name" value="2S SULFUR-RICH SEED STORAGE PROTEIN 2-LIKE"/>
    <property type="match status" value="1"/>
</dbReference>
<evidence type="ECO:0000256" key="3">
    <source>
        <dbReference type="ARBA" id="ARBA00023129"/>
    </source>
</evidence>
<dbReference type="PANTHER" id="PTHR35496">
    <property type="entry name" value="2S SEED STORAGE PROTEIN 1-RELATED"/>
    <property type="match status" value="1"/>
</dbReference>
<keyword evidence="2" id="KW-0758">Storage protein</keyword>
<feature type="signal peptide" evidence="4">
    <location>
        <begin position="1"/>
        <end position="23"/>
    </location>
</feature>
<dbReference type="CDD" id="cd00261">
    <property type="entry name" value="AAI_SS"/>
    <property type="match status" value="1"/>
</dbReference>
<dbReference type="SUPFAM" id="SSF47699">
    <property type="entry name" value="Bifunctional inhibitor/lipid-transfer protein/seed storage 2S albumin"/>
    <property type="match status" value="1"/>
</dbReference>
<dbReference type="SMART" id="SM00499">
    <property type="entry name" value="AAI"/>
    <property type="match status" value="1"/>
</dbReference>
<dbReference type="InterPro" id="IPR016140">
    <property type="entry name" value="Bifunc_inhib/LTP/seed_store"/>
</dbReference>
<sequence>MANLAVFALACLAAMVAFAEVSAYRTTIITTTTTIEDNGFPPYVDGLPTELEDNSKGSQERCRNQIQDQQLNHCHLHLTQGPSFEDSMLLRMAVENPTQQDQHHLQQCCDQLKQVNEQCRCEAIKKVVQKAQMQQLQGGQQQQQQVQHMLKKAQMLPNQCNLQLIQQCPIQIPNRA</sequence>
<evidence type="ECO:0000256" key="2">
    <source>
        <dbReference type="ARBA" id="ARBA00022761"/>
    </source>
</evidence>
<evidence type="ECO:0000313" key="6">
    <source>
        <dbReference type="EMBL" id="ARD06057.1"/>
    </source>
</evidence>
<comment type="similarity">
    <text evidence="1">Belongs to the 2S seed storage albumins family.</text>
</comment>
<dbReference type="EMBL" id="KY078369">
    <property type="protein sequence ID" value="ARD06057.1"/>
    <property type="molecule type" value="Genomic_DNA"/>
</dbReference>
<accession>A0A1V0JB43</accession>
<keyword evidence="4" id="KW-0732">Signal</keyword>
<feature type="chain" id="PRO_5012956801" evidence="4">
    <location>
        <begin position="24"/>
        <end position="176"/>
    </location>
</feature>
<reference evidence="6" key="1">
    <citation type="journal article" date="2017" name="Mol. Biol. Evol.">
        <title>Stepwise evolution of a buried inhibitor peptide over 45 million years.</title>
        <authorList>
            <person name="Jayasena A.S."/>
            <person name="Fisher M.F."/>
            <person name="Panero J.L."/>
            <person name="Secco D."/>
            <person name="Bernath-Levin K."/>
            <person name="Berkowitz O."/>
            <person name="Taylor N.L."/>
            <person name="Schilling E.E."/>
            <person name="Whelan J."/>
            <person name="Mylne J.S."/>
        </authorList>
    </citation>
    <scope>NUCLEOTIDE SEQUENCE</scope>
    <source>
        <strain evidence="6">JM9218</strain>
    </source>
</reference>
<evidence type="ECO:0000256" key="1">
    <source>
        <dbReference type="ARBA" id="ARBA00008262"/>
    </source>
</evidence>
<name>A0A1V0JB43_9ASTR</name>
<proteinExistence type="inferred from homology"/>
<dbReference type="Gene3D" id="1.10.110.10">
    <property type="entry name" value="Plant lipid-transfer and hydrophobic proteins"/>
    <property type="match status" value="1"/>
</dbReference>
<feature type="domain" description="Bifunctional inhibitor/plant lipid transfer protein/seed storage helical" evidence="5">
    <location>
        <begin position="62"/>
        <end position="168"/>
    </location>
</feature>
<dbReference type="AlphaFoldDB" id="A0A1V0JB43"/>
<keyword evidence="3" id="KW-0708">Seed storage protein</keyword>
<dbReference type="Pfam" id="PF00234">
    <property type="entry name" value="Tryp_alpha_amyl"/>
    <property type="match status" value="1"/>
</dbReference>
<dbReference type="InterPro" id="IPR036312">
    <property type="entry name" value="Bifun_inhib/LTP/seed_sf"/>
</dbReference>
<dbReference type="GO" id="GO:0045735">
    <property type="term" value="F:nutrient reservoir activity"/>
    <property type="evidence" value="ECO:0007669"/>
    <property type="project" value="UniProtKB-KW"/>
</dbReference>
<evidence type="ECO:0000259" key="5">
    <source>
        <dbReference type="SMART" id="SM00499"/>
    </source>
</evidence>
<organism evidence="6">
    <name type="scientific">Buphthalmum salicifolium</name>
    <dbReference type="NCBI Taxonomy" id="56523"/>
    <lineage>
        <taxon>Eukaryota</taxon>
        <taxon>Viridiplantae</taxon>
        <taxon>Streptophyta</taxon>
        <taxon>Embryophyta</taxon>
        <taxon>Tracheophyta</taxon>
        <taxon>Spermatophyta</taxon>
        <taxon>Magnoliopsida</taxon>
        <taxon>eudicotyledons</taxon>
        <taxon>Gunneridae</taxon>
        <taxon>Pentapetalae</taxon>
        <taxon>asterids</taxon>
        <taxon>campanulids</taxon>
        <taxon>Asterales</taxon>
        <taxon>Asteraceae</taxon>
        <taxon>Asteroideae</taxon>
        <taxon>Inuleae</taxon>
        <taxon>Inulinae</taxon>
        <taxon>Buphthalmum</taxon>
    </lineage>
</organism>
<protein>
    <submittedName>
        <fullName evidence="6">PawS-like protein 1a</fullName>
    </submittedName>
</protein>
<evidence type="ECO:0000256" key="4">
    <source>
        <dbReference type="SAM" id="SignalP"/>
    </source>
</evidence>
<dbReference type="InterPro" id="IPR000617">
    <property type="entry name" value="Napin/2SS/CON"/>
</dbReference>